<accession>U7QKP1</accession>
<evidence type="ECO:0000313" key="3">
    <source>
        <dbReference type="Proteomes" id="UP000017127"/>
    </source>
</evidence>
<keyword evidence="2" id="KW-0808">Transferase</keyword>
<dbReference type="PROSITE" id="PS51186">
    <property type="entry name" value="GNAT"/>
    <property type="match status" value="1"/>
</dbReference>
<feature type="domain" description="N-acetyltransferase" evidence="1">
    <location>
        <begin position="14"/>
        <end position="168"/>
    </location>
</feature>
<comment type="caution">
    <text evidence="2">The sequence shown here is derived from an EMBL/GenBank/DDBJ whole genome shotgun (WGS) entry which is preliminary data.</text>
</comment>
<dbReference type="GO" id="GO:0016747">
    <property type="term" value="F:acyltransferase activity, transferring groups other than amino-acyl groups"/>
    <property type="evidence" value="ECO:0007669"/>
    <property type="project" value="InterPro"/>
</dbReference>
<evidence type="ECO:0000313" key="2">
    <source>
        <dbReference type="EMBL" id="ERT08433.1"/>
    </source>
</evidence>
<name>U7QKP1_9CYAN</name>
<reference evidence="2 3" key="1">
    <citation type="journal article" date="2013" name="Front. Microbiol.">
        <title>Comparative genomic analyses of the cyanobacterium, Lyngbya aestuarii BL J, a powerful hydrogen producer.</title>
        <authorList>
            <person name="Kothari A."/>
            <person name="Vaughn M."/>
            <person name="Garcia-Pichel F."/>
        </authorList>
    </citation>
    <scope>NUCLEOTIDE SEQUENCE [LARGE SCALE GENOMIC DNA]</scope>
    <source>
        <strain evidence="2 3">BL J</strain>
    </source>
</reference>
<dbReference type="PATRIC" id="fig|1348334.3.peg.1564"/>
<dbReference type="CDD" id="cd04301">
    <property type="entry name" value="NAT_SF"/>
    <property type="match status" value="1"/>
</dbReference>
<dbReference type="SUPFAM" id="SSF55729">
    <property type="entry name" value="Acyl-CoA N-acyltransferases (Nat)"/>
    <property type="match status" value="1"/>
</dbReference>
<dbReference type="Gene3D" id="3.40.630.30">
    <property type="match status" value="1"/>
</dbReference>
<dbReference type="AlphaFoldDB" id="U7QKP1"/>
<dbReference type="InterPro" id="IPR016181">
    <property type="entry name" value="Acyl_CoA_acyltransferase"/>
</dbReference>
<dbReference type="Pfam" id="PF13673">
    <property type="entry name" value="Acetyltransf_10"/>
    <property type="match status" value="1"/>
</dbReference>
<protein>
    <submittedName>
        <fullName evidence="2">Acetyltransferase family protein</fullName>
    </submittedName>
</protein>
<keyword evidence="3" id="KW-1185">Reference proteome</keyword>
<dbReference type="Proteomes" id="UP000017127">
    <property type="component" value="Unassembled WGS sequence"/>
</dbReference>
<sequence>MQEYSSQSQETVEIKIEVIDEKSPYLQDVIRLGDANKKTLGFFPRKAFVEKAQKGNIFVAIDSQAECIGYILYGYSKRHNRHRLVHLCVDSSQRGKRVARQLVDYLKEKTKESSGIGLHCREDFNLEKMWSRLNFVAKHEKQGKNKEGKLLTYWWFDHGHTNLFSNAPNQKLESRLCVVIDTQIFTEIYADKETDFEESKSLWADWLATELELCITDEIFNTITLLKNQTERKKKRRFAQDRFTCLSGDKNLDLIIDSVNSLLSKKASEVNEFEQRNLARAITSKSQVFVTLHPQLLELSSEIYEQFRVSIIRPNVLITHLDEFRRKLDYQPVRLAGTTGLEKIPVQKGTENVLSQYFQCEELGETKIEFQQQLLRFLAKSDKFDCWLVQQGKGELLALVVYDKQKQHELEIPMLRVGNHPLSGTLARHLIFQSILGSAREQRQFTRITDLYLTETVMTAIQENSSFRRVKNGWLKINLASVETASELSQHLITLGSTFGEDYQVCLQFADGLKAENIITDVQASVDFERLLFPAKILDAEIPTFIIPIQPRWASDLFDQNLANQTLLGAKTELAFNCEAVYYRFANNSIRLQPPCRILWYVSGTQKEGKGKGFYGVKSVRACAYVDEVSVGKPKELYQRFQRLGVYNLSDIERVNQNKFGHIMAIRFSDIELFENPVSSEKVQEFSPNKLTFQWPEKISTECFVKVYNLGIHSSNRS</sequence>
<proteinExistence type="predicted"/>
<dbReference type="EMBL" id="AUZM01000011">
    <property type="protein sequence ID" value="ERT08433.1"/>
    <property type="molecule type" value="Genomic_DNA"/>
</dbReference>
<organism evidence="2 3">
    <name type="scientific">Lyngbya aestuarii BL J</name>
    <dbReference type="NCBI Taxonomy" id="1348334"/>
    <lineage>
        <taxon>Bacteria</taxon>
        <taxon>Bacillati</taxon>
        <taxon>Cyanobacteriota</taxon>
        <taxon>Cyanophyceae</taxon>
        <taxon>Oscillatoriophycideae</taxon>
        <taxon>Oscillatoriales</taxon>
        <taxon>Microcoleaceae</taxon>
        <taxon>Lyngbya</taxon>
    </lineage>
</organism>
<dbReference type="InterPro" id="IPR000182">
    <property type="entry name" value="GNAT_dom"/>
</dbReference>
<evidence type="ECO:0000259" key="1">
    <source>
        <dbReference type="PROSITE" id="PS51186"/>
    </source>
</evidence>
<gene>
    <name evidence="2" type="ORF">M595_1603</name>
</gene>